<name>A0A679G9I9_9GAMM</name>
<dbReference type="GeneID" id="57396574"/>
<dbReference type="EMBL" id="AP022642">
    <property type="protein sequence ID" value="BCA27381.1"/>
    <property type="molecule type" value="Genomic_DNA"/>
</dbReference>
<dbReference type="RefSeq" id="WP_172432854.1">
    <property type="nucleotide sequence ID" value="NZ_AP022642.1"/>
</dbReference>
<accession>A0A679G9I9</accession>
<dbReference type="KEGG" id="poj:PtoMrB4_13580"/>
<gene>
    <name evidence="1" type="ORF">PtoMrB4_13580</name>
</gene>
<organism evidence="1 2">
    <name type="scientific">Metapseudomonas otitidis</name>
    <dbReference type="NCBI Taxonomy" id="319939"/>
    <lineage>
        <taxon>Bacteria</taxon>
        <taxon>Pseudomonadati</taxon>
        <taxon>Pseudomonadota</taxon>
        <taxon>Gammaproteobacteria</taxon>
        <taxon>Pseudomonadales</taxon>
        <taxon>Pseudomonadaceae</taxon>
        <taxon>Metapseudomonas</taxon>
    </lineage>
</organism>
<reference evidence="1 2" key="1">
    <citation type="journal article" date="2020" name="Microbiol. Resour. Announc.">
        <title>Complete genome sequence of Pseudomonas otitidis strain MrB4, isolated from Lake Biwa in Japan.</title>
        <authorList>
            <person name="Miyazaki K."/>
            <person name="Hase E."/>
            <person name="Maruya T."/>
        </authorList>
    </citation>
    <scope>NUCLEOTIDE SEQUENCE [LARGE SCALE GENOMIC DNA]</scope>
    <source>
        <strain evidence="1 2">MrB4</strain>
    </source>
</reference>
<dbReference type="AlphaFoldDB" id="A0A679G9I9"/>
<evidence type="ECO:0000313" key="2">
    <source>
        <dbReference type="Proteomes" id="UP000501237"/>
    </source>
</evidence>
<evidence type="ECO:0000313" key="1">
    <source>
        <dbReference type="EMBL" id="BCA27381.1"/>
    </source>
</evidence>
<protein>
    <submittedName>
        <fullName evidence="1">Uncharacterized protein</fullName>
    </submittedName>
</protein>
<sequence length="266" mass="30167">MKVTDANLSAKVCNGVLLARKQCNLERRILPSHNIVIERLLLRELELRDAYSDLYKKLYAHPNALDSFFGALLDSVAFWGPERIAKARAERDELVRINQQIAEMGEDLAILLRRRDKSHNMSGFRSNTSYHIADLIKEAGQHNGHFTMYLEDELETLQARYDLKYWPALDACIDAIADDAREAEIEASDPLTEAATDAARSSLADFFKAWFVAIEEHRCAENGWLPNDFRPSDNSLASLANCALGLVDDDLLDGSYVKRLRQRLRA</sequence>
<dbReference type="Proteomes" id="UP000501237">
    <property type="component" value="Chromosome"/>
</dbReference>
<proteinExistence type="predicted"/>